<organism evidence="2 3">
    <name type="scientific">Amborella trichopoda</name>
    <dbReference type="NCBI Taxonomy" id="13333"/>
    <lineage>
        <taxon>Eukaryota</taxon>
        <taxon>Viridiplantae</taxon>
        <taxon>Streptophyta</taxon>
        <taxon>Embryophyta</taxon>
        <taxon>Tracheophyta</taxon>
        <taxon>Spermatophyta</taxon>
        <taxon>Magnoliopsida</taxon>
        <taxon>Amborellales</taxon>
        <taxon>Amborellaceae</taxon>
        <taxon>Amborella</taxon>
    </lineage>
</organism>
<dbReference type="Gene3D" id="3.30.70.80">
    <property type="entry name" value="Peptidase S8 propeptide/proteinase inhibitor I9"/>
    <property type="match status" value="1"/>
</dbReference>
<dbReference type="Gramene" id="ERN01828">
    <property type="protein sequence ID" value="ERN01828"/>
    <property type="gene ID" value="AMTR_s00089p00066450"/>
</dbReference>
<sequence length="60" mass="6723">MGEKRHEDPDVVRKLHLDVLTTLLGSEEAARKSMVYRYIHGVSGFAARLTKNQAKILSGK</sequence>
<dbReference type="EMBL" id="KI394680">
    <property type="protein sequence ID" value="ERN01828.1"/>
    <property type="molecule type" value="Genomic_DNA"/>
</dbReference>
<feature type="domain" description="Inhibitor I9" evidence="1">
    <location>
        <begin position="3"/>
        <end position="58"/>
    </location>
</feature>
<reference evidence="3" key="1">
    <citation type="journal article" date="2013" name="Science">
        <title>The Amborella genome and the evolution of flowering plants.</title>
        <authorList>
            <consortium name="Amborella Genome Project"/>
        </authorList>
    </citation>
    <scope>NUCLEOTIDE SEQUENCE [LARGE SCALE GENOMIC DNA]</scope>
</reference>
<evidence type="ECO:0000313" key="2">
    <source>
        <dbReference type="EMBL" id="ERN01828.1"/>
    </source>
</evidence>
<accession>W1P1N6</accession>
<proteinExistence type="predicted"/>
<keyword evidence="3" id="KW-1185">Reference proteome</keyword>
<dbReference type="HOGENOM" id="CLU_160307_0_0_1"/>
<evidence type="ECO:0000259" key="1">
    <source>
        <dbReference type="Pfam" id="PF05922"/>
    </source>
</evidence>
<name>W1P1N6_AMBTC</name>
<dbReference type="PANTHER" id="PTHR48222:SF4">
    <property type="entry name" value="PROTEINASE INHIBITOR, PROPEPTIDE"/>
    <property type="match status" value="1"/>
</dbReference>
<dbReference type="InterPro" id="IPR010259">
    <property type="entry name" value="S8pro/Inhibitor_I9"/>
</dbReference>
<protein>
    <recommendedName>
        <fullName evidence="1">Inhibitor I9 domain-containing protein</fullName>
    </recommendedName>
</protein>
<evidence type="ECO:0000313" key="3">
    <source>
        <dbReference type="Proteomes" id="UP000017836"/>
    </source>
</evidence>
<dbReference type="AlphaFoldDB" id="W1P1N6"/>
<dbReference type="Pfam" id="PF05922">
    <property type="entry name" value="Inhibitor_I9"/>
    <property type="match status" value="1"/>
</dbReference>
<dbReference type="PANTHER" id="PTHR48222">
    <property type="entry name" value="PROTEINASE INHIBITOR, PROPEPTIDE"/>
    <property type="match status" value="1"/>
</dbReference>
<dbReference type="InterPro" id="IPR037045">
    <property type="entry name" value="S8pro/Inhibitor_I9_sf"/>
</dbReference>
<gene>
    <name evidence="2" type="ORF">AMTR_s00089p00066450</name>
</gene>
<dbReference type="OMA" id="MVYRYIH"/>
<dbReference type="Proteomes" id="UP000017836">
    <property type="component" value="Unassembled WGS sequence"/>
</dbReference>